<dbReference type="AlphaFoldDB" id="A0A371F892"/>
<evidence type="ECO:0000256" key="1">
    <source>
        <dbReference type="ARBA" id="ARBA00022737"/>
    </source>
</evidence>
<dbReference type="OrthoDB" id="1436063at2759"/>
<accession>A0A371F892</accession>
<dbReference type="InterPro" id="IPR027417">
    <property type="entry name" value="P-loop_NTPase"/>
</dbReference>
<name>A0A371F892_MUCPR</name>
<dbReference type="GO" id="GO:0016887">
    <property type="term" value="F:ATP hydrolysis activity"/>
    <property type="evidence" value="ECO:0007669"/>
    <property type="project" value="InterPro"/>
</dbReference>
<evidence type="ECO:0000313" key="5">
    <source>
        <dbReference type="EMBL" id="RDX74521.1"/>
    </source>
</evidence>
<dbReference type="SMART" id="SM00382">
    <property type="entry name" value="AAA"/>
    <property type="match status" value="1"/>
</dbReference>
<organism evidence="5 6">
    <name type="scientific">Mucuna pruriens</name>
    <name type="common">Velvet bean</name>
    <name type="synonym">Dolichos pruriens</name>
    <dbReference type="NCBI Taxonomy" id="157652"/>
    <lineage>
        <taxon>Eukaryota</taxon>
        <taxon>Viridiplantae</taxon>
        <taxon>Streptophyta</taxon>
        <taxon>Embryophyta</taxon>
        <taxon>Tracheophyta</taxon>
        <taxon>Spermatophyta</taxon>
        <taxon>Magnoliopsida</taxon>
        <taxon>eudicotyledons</taxon>
        <taxon>Gunneridae</taxon>
        <taxon>Pentapetalae</taxon>
        <taxon>rosids</taxon>
        <taxon>fabids</taxon>
        <taxon>Fabales</taxon>
        <taxon>Fabaceae</taxon>
        <taxon>Papilionoideae</taxon>
        <taxon>50 kb inversion clade</taxon>
        <taxon>NPAAA clade</taxon>
        <taxon>indigoferoid/millettioid clade</taxon>
        <taxon>Phaseoleae</taxon>
        <taxon>Mucuna</taxon>
    </lineage>
</organism>
<dbReference type="PANTHER" id="PTHR11638:SF155">
    <property type="entry name" value="CHAPERONE PROTEIN CLPC1, CHLOROPLASTIC-LIKE"/>
    <property type="match status" value="1"/>
</dbReference>
<evidence type="ECO:0000313" key="6">
    <source>
        <dbReference type="Proteomes" id="UP000257109"/>
    </source>
</evidence>
<sequence>VICMVGECADSVGATVGPGSSNNNKMPTLEEYGTNLTKLAEEGKLDLVVDRQQQIDRVIQILGRRTKNNPCLIGESGVCKTAIVEGLALRIATGDVAEHFEGKKVISLDMGLLVAGTKYQGELEERLKKLMEEIKQSGKIILFIDEVHTIVGAGAGEGAIDAANILRPALARVTIALSEISKKVCLNLNLMQCIGATTLDEYGKHIEKYSSLRRRFLPVKMPEPTVDETIQILKRLRERY</sequence>
<dbReference type="Gene3D" id="3.40.50.300">
    <property type="entry name" value="P-loop containing nucleotide triphosphate hydrolases"/>
    <property type="match status" value="1"/>
</dbReference>
<proteinExistence type="predicted"/>
<protein>
    <recommendedName>
        <fullName evidence="4">AAA+ ATPase domain-containing protein</fullName>
    </recommendedName>
</protein>
<evidence type="ECO:0000256" key="3">
    <source>
        <dbReference type="ARBA" id="ARBA00022840"/>
    </source>
</evidence>
<dbReference type="PANTHER" id="PTHR11638">
    <property type="entry name" value="ATP-DEPENDENT CLP PROTEASE"/>
    <property type="match status" value="1"/>
</dbReference>
<feature type="non-terminal residue" evidence="5">
    <location>
        <position position="1"/>
    </location>
</feature>
<dbReference type="Proteomes" id="UP000257109">
    <property type="component" value="Unassembled WGS sequence"/>
</dbReference>
<dbReference type="GO" id="GO:0005737">
    <property type="term" value="C:cytoplasm"/>
    <property type="evidence" value="ECO:0007669"/>
    <property type="project" value="TreeGrafter"/>
</dbReference>
<dbReference type="InterPro" id="IPR003593">
    <property type="entry name" value="AAA+_ATPase"/>
</dbReference>
<dbReference type="InterPro" id="IPR003959">
    <property type="entry name" value="ATPase_AAA_core"/>
</dbReference>
<dbReference type="GO" id="GO:0005524">
    <property type="term" value="F:ATP binding"/>
    <property type="evidence" value="ECO:0007669"/>
    <property type="project" value="UniProtKB-KW"/>
</dbReference>
<keyword evidence="3" id="KW-0067">ATP-binding</keyword>
<comment type="caution">
    <text evidence="5">The sequence shown here is derived from an EMBL/GenBank/DDBJ whole genome shotgun (WGS) entry which is preliminary data.</text>
</comment>
<dbReference type="CDD" id="cd00009">
    <property type="entry name" value="AAA"/>
    <property type="match status" value="1"/>
</dbReference>
<reference evidence="5" key="1">
    <citation type="submission" date="2018-05" db="EMBL/GenBank/DDBJ databases">
        <title>Draft genome of Mucuna pruriens seed.</title>
        <authorList>
            <person name="Nnadi N.E."/>
            <person name="Vos R."/>
            <person name="Hasami M.H."/>
            <person name="Devisetty U.K."/>
            <person name="Aguiy J.C."/>
        </authorList>
    </citation>
    <scope>NUCLEOTIDE SEQUENCE [LARGE SCALE GENOMIC DNA]</scope>
    <source>
        <strain evidence="5">JCA_2017</strain>
    </source>
</reference>
<dbReference type="STRING" id="157652.A0A371F892"/>
<evidence type="ECO:0000259" key="4">
    <source>
        <dbReference type="SMART" id="SM00382"/>
    </source>
</evidence>
<dbReference type="Pfam" id="PF00004">
    <property type="entry name" value="AAA"/>
    <property type="match status" value="1"/>
</dbReference>
<keyword evidence="6" id="KW-1185">Reference proteome</keyword>
<keyword evidence="2" id="KW-0547">Nucleotide-binding</keyword>
<feature type="domain" description="AAA+ ATPase" evidence="4">
    <location>
        <begin position="66"/>
        <end position="222"/>
    </location>
</feature>
<dbReference type="InterPro" id="IPR050130">
    <property type="entry name" value="ClpA_ClpB"/>
</dbReference>
<dbReference type="GO" id="GO:0034605">
    <property type="term" value="P:cellular response to heat"/>
    <property type="evidence" value="ECO:0007669"/>
    <property type="project" value="TreeGrafter"/>
</dbReference>
<keyword evidence="1" id="KW-0677">Repeat</keyword>
<evidence type="ECO:0000256" key="2">
    <source>
        <dbReference type="ARBA" id="ARBA00022741"/>
    </source>
</evidence>
<gene>
    <name evidence="5" type="ORF">CR513_45723</name>
</gene>
<dbReference type="EMBL" id="QJKJ01010153">
    <property type="protein sequence ID" value="RDX74521.1"/>
    <property type="molecule type" value="Genomic_DNA"/>
</dbReference>
<dbReference type="SUPFAM" id="SSF52540">
    <property type="entry name" value="P-loop containing nucleoside triphosphate hydrolases"/>
    <property type="match status" value="1"/>
</dbReference>